<feature type="compositionally biased region" description="Gly residues" evidence="8">
    <location>
        <begin position="1522"/>
        <end position="1535"/>
    </location>
</feature>
<evidence type="ECO:0000256" key="6">
    <source>
        <dbReference type="ARBA" id="ARBA00023242"/>
    </source>
</evidence>
<dbReference type="InterPro" id="IPR019542">
    <property type="entry name" value="Enhancer_polycomb-like_N"/>
</dbReference>
<gene>
    <name evidence="11" type="ORF">P167DRAFT_607308</name>
</gene>
<evidence type="ECO:0000259" key="10">
    <source>
        <dbReference type="PROSITE" id="PS51805"/>
    </source>
</evidence>
<dbReference type="GO" id="GO:0006357">
    <property type="term" value="P:regulation of transcription by RNA polymerase II"/>
    <property type="evidence" value="ECO:0007669"/>
    <property type="project" value="TreeGrafter"/>
</dbReference>
<feature type="region of interest" description="Disordered" evidence="8">
    <location>
        <begin position="406"/>
        <end position="430"/>
    </location>
</feature>
<feature type="compositionally biased region" description="Polar residues" evidence="8">
    <location>
        <begin position="1193"/>
        <end position="1218"/>
    </location>
</feature>
<feature type="region of interest" description="Disordered" evidence="8">
    <location>
        <begin position="1411"/>
        <end position="1543"/>
    </location>
</feature>
<keyword evidence="6" id="KW-0539">Nucleus</keyword>
<feature type="compositionally biased region" description="Basic residues" evidence="8">
    <location>
        <begin position="16"/>
        <end position="26"/>
    </location>
</feature>
<feature type="domain" description="PHD-type" evidence="10">
    <location>
        <begin position="608"/>
        <end position="726"/>
    </location>
</feature>
<dbReference type="InterPro" id="IPR013083">
    <property type="entry name" value="Znf_RING/FYVE/PHD"/>
</dbReference>
<evidence type="ECO:0000256" key="2">
    <source>
        <dbReference type="ARBA" id="ARBA00022723"/>
    </source>
</evidence>
<evidence type="ECO:0008006" key="13">
    <source>
        <dbReference type="Google" id="ProtNLM"/>
    </source>
</evidence>
<keyword evidence="3" id="KW-0677">Repeat</keyword>
<dbReference type="FunFam" id="3.30.40.10:FF:000008">
    <property type="entry name" value="Bromodomain containing 1, isoform CRA_a"/>
    <property type="match status" value="1"/>
</dbReference>
<dbReference type="Gene3D" id="3.30.40.10">
    <property type="entry name" value="Zinc/RING finger domain, C3HC4 (zinc finger)"/>
    <property type="match status" value="2"/>
</dbReference>
<feature type="compositionally biased region" description="Acidic residues" evidence="8">
    <location>
        <begin position="1126"/>
        <end position="1146"/>
    </location>
</feature>
<dbReference type="PROSITE" id="PS51805">
    <property type="entry name" value="EPHD"/>
    <property type="match status" value="1"/>
</dbReference>
<name>A0A3N4KI54_9PEZI</name>
<sequence length="1543" mass="168337">MAPSPSSGGRTPSTRGRGRGRPRLRGRANSLLSGRRRTSSLPASVPESYTPTGRRRPVYQNGYRPGGAGGGGRYIDHSTGSIVPANLYNTTTTPAPNRRRAPVTPSVPVADGVYKPREEKSYIEFHPDLDVDATLECLSAEDVDGASYKPPECGKSVKIVDVKEEIEPQEEKSTTGSRRWDIGMSLDGNGQNVDEILDTNPGVITSSFTAYSSALNGTVSASSFNDIDIDMSDAPTPTLTLTAEGVEKPLNLYNINLPIDPALAALTSPPPPEPTTQIPIDPALSQVDHQLIPQTPAITPTEEVLITQPPVTPGPIRTSRRGDDGPTLASLRAHRSNAGKPPLRQTIAHPQSVRRPRAQTSTQASFEAEKLNLPKPSYRKITPFQFSEFAWSSSVGSTGPYGLNNPPSSYSMGSGKGRRRLEPTTPGSVDRSMALMGYQQTSLFTLPNTLLRDVPDLGIDEELNSVDILDRVEYDMDEQDDKWLTSTNAFRLLTSAAPITREIFEITMTKIEKEWVTLEKKIPKVIAKPHSTSFSARRRRTAGDDEEEEEGAEDSKCAICDDGECENSNAIVFCDGCNLAVHQECYGVPYIPEGQWLCRKCLTIPRQTAHCIFCPNTDGAFKQTTTTRWSHLLCAIWIPEVRLANPAYMEPVDGMELVPKSRWRLTCYICKQKMGACIQCSNKSCFIAFHVTCGRRARLHMKMKNTSGPGAQLEASGLKAYCDKHVPADWRRENDVDEAVMDAMEFYHQTMAGRNWGDSQSAAMALPDPSEENSPPNGILVGGNLPRLNLTFGNKRKRNANPKSVWKLPSGAPVIPHVIYTAVVEFLSRFKVYKKEEYVAEACKYWTLKREARRGASLLKRLQLQMNSFTSVEVTRKNYAAMGHTLGTKRLGKRKEFTDGLISILGKLKDVTMRVEMRESERVEDAKALKDSLDSIYFPEVSLMREILEKAESVGYTCSQDHERVFEQGFSLILDRIENRLYPTVETFAMDMLSVLNSAPSQPLLEHKFNIPSYTPPILEQKKDMDDLSQEAATTILKQVEPLLDEAGLKEIDLRTDSISMSASAVILEAKVTQQRVSDGKGDDEREIAEIASILTGTNGISWNLSTDNSGDMDFNKDEVEIEDEDIQVDDAQEGGNDEADNDDALSEQNGVEGAENNQPSMQFTKEAISSPKKSKAGVEGINGASPPLINMNMKTPTPTPRQMSPVTGINGDKSTPSPKKVLASSKKTSSPRKKALASPDKKTLVSPSKKLSSSPTKKRLFSPSKRPALQKSHVIRNQGAVDVSVNGVADSATAETSIPQRTEVFPKTPEAGSPVEKSANLRTPINRDVPTVKVRRASDGLKPTKKSDMDFAENEDLMGGYRLEDLPSPLGTVDGSNPSPDQEKVDNSLSTLPAPAQSTLATFVAATSAATNGVGDHDNTSVLSDPPDDEDVDIDAEGSTEDEDEIEGLDRMDVDVTNQEDEEDDDPDAGDELEESESEESKGDGSAGSSSGGSTKKSRKGMVFARQSNGRFGSMKTGVSGSRGGESGAAGGSRGKPRKKKW</sequence>
<dbReference type="GO" id="GO:0008270">
    <property type="term" value="F:zinc ion binding"/>
    <property type="evidence" value="ECO:0007669"/>
    <property type="project" value="UniProtKB-KW"/>
</dbReference>
<keyword evidence="4 7" id="KW-0863">Zinc-finger</keyword>
<dbReference type="InterPro" id="IPR011011">
    <property type="entry name" value="Znf_FYVE_PHD"/>
</dbReference>
<dbReference type="InParanoid" id="A0A3N4KI54"/>
<dbReference type="EMBL" id="ML119144">
    <property type="protein sequence ID" value="RPB10247.1"/>
    <property type="molecule type" value="Genomic_DNA"/>
</dbReference>
<dbReference type="InterPro" id="IPR034732">
    <property type="entry name" value="EPHD"/>
</dbReference>
<dbReference type="Pfam" id="PF10513">
    <property type="entry name" value="EPL1"/>
    <property type="match status" value="1"/>
</dbReference>
<evidence type="ECO:0000256" key="1">
    <source>
        <dbReference type="ARBA" id="ARBA00004123"/>
    </source>
</evidence>
<protein>
    <recommendedName>
        <fullName evidence="13">PHD-type domain-containing protein</fullName>
    </recommendedName>
</protein>
<feature type="region of interest" description="Disordered" evidence="8">
    <location>
        <begin position="1292"/>
        <end position="1394"/>
    </location>
</feature>
<feature type="domain" description="PHD-type" evidence="9">
    <location>
        <begin position="554"/>
        <end position="604"/>
    </location>
</feature>
<evidence type="ECO:0000256" key="3">
    <source>
        <dbReference type="ARBA" id="ARBA00022737"/>
    </source>
</evidence>
<dbReference type="STRING" id="1392247.A0A3N4KI54"/>
<dbReference type="InterPro" id="IPR019787">
    <property type="entry name" value="Znf_PHD-finger"/>
</dbReference>
<proteinExistence type="predicted"/>
<evidence type="ECO:0000256" key="5">
    <source>
        <dbReference type="ARBA" id="ARBA00022833"/>
    </source>
</evidence>
<feature type="region of interest" description="Disordered" evidence="8">
    <location>
        <begin position="90"/>
        <end position="111"/>
    </location>
</feature>
<dbReference type="CDD" id="cd15670">
    <property type="entry name" value="ePHD_BRPF"/>
    <property type="match status" value="1"/>
</dbReference>
<evidence type="ECO:0000256" key="8">
    <source>
        <dbReference type="SAM" id="MobiDB-lite"/>
    </source>
</evidence>
<dbReference type="Proteomes" id="UP000277580">
    <property type="component" value="Unassembled WGS sequence"/>
</dbReference>
<dbReference type="CDD" id="cd15492">
    <property type="entry name" value="PHD_BRPF_JADE_like"/>
    <property type="match status" value="1"/>
</dbReference>
<evidence type="ECO:0000313" key="12">
    <source>
        <dbReference type="Proteomes" id="UP000277580"/>
    </source>
</evidence>
<dbReference type="PROSITE" id="PS50016">
    <property type="entry name" value="ZF_PHD_2"/>
    <property type="match status" value="1"/>
</dbReference>
<dbReference type="InterPro" id="IPR001965">
    <property type="entry name" value="Znf_PHD"/>
</dbReference>
<evidence type="ECO:0000259" key="9">
    <source>
        <dbReference type="PROSITE" id="PS50016"/>
    </source>
</evidence>
<feature type="compositionally biased region" description="Acidic residues" evidence="8">
    <location>
        <begin position="1459"/>
        <end position="1479"/>
    </location>
</feature>
<keyword evidence="5" id="KW-0862">Zinc</keyword>
<dbReference type="PANTHER" id="PTHR13793">
    <property type="entry name" value="PHD FINGER PROTEINS"/>
    <property type="match status" value="1"/>
</dbReference>
<evidence type="ECO:0000256" key="4">
    <source>
        <dbReference type="ARBA" id="ARBA00022771"/>
    </source>
</evidence>
<dbReference type="Pfam" id="PF13832">
    <property type="entry name" value="zf-HC5HC2H_2"/>
    <property type="match status" value="1"/>
</dbReference>
<dbReference type="GO" id="GO:0005634">
    <property type="term" value="C:nucleus"/>
    <property type="evidence" value="ECO:0007669"/>
    <property type="project" value="UniProtKB-SubCell"/>
</dbReference>
<dbReference type="InterPro" id="IPR050701">
    <property type="entry name" value="Histone_Mod_Regulator"/>
</dbReference>
<feature type="region of interest" description="Disordered" evidence="8">
    <location>
        <begin position="1126"/>
        <end position="1280"/>
    </location>
</feature>
<organism evidence="11 12">
    <name type="scientific">Morchella conica CCBAS932</name>
    <dbReference type="NCBI Taxonomy" id="1392247"/>
    <lineage>
        <taxon>Eukaryota</taxon>
        <taxon>Fungi</taxon>
        <taxon>Dikarya</taxon>
        <taxon>Ascomycota</taxon>
        <taxon>Pezizomycotina</taxon>
        <taxon>Pezizomycetes</taxon>
        <taxon>Pezizales</taxon>
        <taxon>Morchellaceae</taxon>
        <taxon>Morchella</taxon>
    </lineage>
</organism>
<reference evidence="11 12" key="1">
    <citation type="journal article" date="2018" name="Nat. Ecol. Evol.">
        <title>Pezizomycetes genomes reveal the molecular basis of ectomycorrhizal truffle lifestyle.</title>
        <authorList>
            <person name="Murat C."/>
            <person name="Payen T."/>
            <person name="Noel B."/>
            <person name="Kuo A."/>
            <person name="Morin E."/>
            <person name="Chen J."/>
            <person name="Kohler A."/>
            <person name="Krizsan K."/>
            <person name="Balestrini R."/>
            <person name="Da Silva C."/>
            <person name="Montanini B."/>
            <person name="Hainaut M."/>
            <person name="Levati E."/>
            <person name="Barry K.W."/>
            <person name="Belfiori B."/>
            <person name="Cichocki N."/>
            <person name="Clum A."/>
            <person name="Dockter R.B."/>
            <person name="Fauchery L."/>
            <person name="Guy J."/>
            <person name="Iotti M."/>
            <person name="Le Tacon F."/>
            <person name="Lindquist E.A."/>
            <person name="Lipzen A."/>
            <person name="Malagnac F."/>
            <person name="Mello A."/>
            <person name="Molinier V."/>
            <person name="Miyauchi S."/>
            <person name="Poulain J."/>
            <person name="Riccioni C."/>
            <person name="Rubini A."/>
            <person name="Sitrit Y."/>
            <person name="Splivallo R."/>
            <person name="Traeger S."/>
            <person name="Wang M."/>
            <person name="Zifcakova L."/>
            <person name="Wipf D."/>
            <person name="Zambonelli A."/>
            <person name="Paolocci F."/>
            <person name="Nowrousian M."/>
            <person name="Ottonello S."/>
            <person name="Baldrian P."/>
            <person name="Spatafora J.W."/>
            <person name="Henrissat B."/>
            <person name="Nagy L.G."/>
            <person name="Aury J.M."/>
            <person name="Wincker P."/>
            <person name="Grigoriev I.V."/>
            <person name="Bonfante P."/>
            <person name="Martin F.M."/>
        </authorList>
    </citation>
    <scope>NUCLEOTIDE SEQUENCE [LARGE SCALE GENOMIC DNA]</scope>
    <source>
        <strain evidence="11 12">CCBAS932</strain>
    </source>
</reference>
<feature type="region of interest" description="Disordered" evidence="8">
    <location>
        <begin position="308"/>
        <end position="328"/>
    </location>
</feature>
<accession>A0A3N4KI54</accession>
<feature type="region of interest" description="Disordered" evidence="8">
    <location>
        <begin position="1"/>
        <end position="71"/>
    </location>
</feature>
<dbReference type="SUPFAM" id="SSF57903">
    <property type="entry name" value="FYVE/PHD zinc finger"/>
    <property type="match status" value="1"/>
</dbReference>
<evidence type="ECO:0000313" key="11">
    <source>
        <dbReference type="EMBL" id="RPB10247.1"/>
    </source>
</evidence>
<feature type="compositionally biased region" description="Acidic residues" evidence="8">
    <location>
        <begin position="1427"/>
        <end position="1448"/>
    </location>
</feature>
<dbReference type="PANTHER" id="PTHR13793:SF107">
    <property type="entry name" value="BROMODOMAIN-CONTAINING PROTEIN HOMOLOG"/>
    <property type="match status" value="1"/>
</dbReference>
<dbReference type="Pfam" id="PF13831">
    <property type="entry name" value="PHD_2"/>
    <property type="match status" value="1"/>
</dbReference>
<keyword evidence="12" id="KW-1185">Reference proteome</keyword>
<comment type="subcellular location">
    <subcellularLocation>
        <location evidence="1">Nucleus</location>
    </subcellularLocation>
</comment>
<feature type="compositionally biased region" description="Low complexity" evidence="8">
    <location>
        <begin position="1245"/>
        <end position="1256"/>
    </location>
</feature>
<dbReference type="FunFam" id="3.30.40.10:FF:000007">
    <property type="entry name" value="Bromodomain containing 1, isoform CRA_b"/>
    <property type="match status" value="1"/>
</dbReference>
<evidence type="ECO:0000256" key="7">
    <source>
        <dbReference type="PROSITE-ProRule" id="PRU00146"/>
    </source>
</evidence>
<feature type="compositionally biased region" description="Low complexity" evidence="8">
    <location>
        <begin position="1"/>
        <end position="15"/>
    </location>
</feature>
<dbReference type="OrthoDB" id="20839at2759"/>
<keyword evidence="2" id="KW-0479">Metal-binding</keyword>
<dbReference type="SMART" id="SM00249">
    <property type="entry name" value="PHD"/>
    <property type="match status" value="2"/>
</dbReference>
<dbReference type="InterPro" id="IPR019786">
    <property type="entry name" value="Zinc_finger_PHD-type_CS"/>
</dbReference>
<dbReference type="PROSITE" id="PS01359">
    <property type="entry name" value="ZF_PHD_1"/>
    <property type="match status" value="1"/>
</dbReference>